<organism evidence="1 2">
    <name type="scientific">Eretmocerus hayati</name>
    <dbReference type="NCBI Taxonomy" id="131215"/>
    <lineage>
        <taxon>Eukaryota</taxon>
        <taxon>Metazoa</taxon>
        <taxon>Ecdysozoa</taxon>
        <taxon>Arthropoda</taxon>
        <taxon>Hexapoda</taxon>
        <taxon>Insecta</taxon>
        <taxon>Pterygota</taxon>
        <taxon>Neoptera</taxon>
        <taxon>Endopterygota</taxon>
        <taxon>Hymenoptera</taxon>
        <taxon>Apocrita</taxon>
        <taxon>Proctotrupomorpha</taxon>
        <taxon>Chalcidoidea</taxon>
        <taxon>Aphelinidae</taxon>
        <taxon>Aphelininae</taxon>
        <taxon>Eretmocerus</taxon>
    </lineage>
</organism>
<dbReference type="EMBL" id="CM056743">
    <property type="protein sequence ID" value="KAJ8670037.1"/>
    <property type="molecule type" value="Genomic_DNA"/>
</dbReference>
<accession>A0ACC2NFV5</accession>
<evidence type="ECO:0000313" key="1">
    <source>
        <dbReference type="EMBL" id="KAJ8670037.1"/>
    </source>
</evidence>
<evidence type="ECO:0000313" key="2">
    <source>
        <dbReference type="Proteomes" id="UP001239111"/>
    </source>
</evidence>
<reference evidence="1" key="1">
    <citation type="submission" date="2023-04" db="EMBL/GenBank/DDBJ databases">
        <title>A chromosome-level genome assembly of the parasitoid wasp Eretmocerus hayati.</title>
        <authorList>
            <person name="Zhong Y."/>
            <person name="Liu S."/>
            <person name="Liu Y."/>
        </authorList>
    </citation>
    <scope>NUCLEOTIDE SEQUENCE</scope>
    <source>
        <strain evidence="1">ZJU_SS_LIU_2023</strain>
    </source>
</reference>
<dbReference type="Proteomes" id="UP001239111">
    <property type="component" value="Chromosome 3"/>
</dbReference>
<gene>
    <name evidence="1" type="ORF">QAD02_001296</name>
</gene>
<name>A0ACC2NFV5_9HYME</name>
<protein>
    <submittedName>
        <fullName evidence="1">Uncharacterized protein</fullName>
    </submittedName>
</protein>
<proteinExistence type="predicted"/>
<comment type="caution">
    <text evidence="1">The sequence shown here is derived from an EMBL/GenBank/DDBJ whole genome shotgun (WGS) entry which is preliminary data.</text>
</comment>
<keyword evidence="2" id="KW-1185">Reference proteome</keyword>
<sequence>MHRDDECKKGLSPEGKFEDYRSIYSQSMRPYKRKDFEWYGENATMALLGLAKYSKIFGRSYNFTEIKKLIKKDDAMFAGALIFKFGMVIYSRLTNIKLNSPSGSLSDFKDTSITENSQVSSSLKSLGFLNIFGCAPNARNCPTNGNKHMMYALHPIEKGTPLITSMCSIYSFVPKSQRQAIYKDFYHRPCECQACQENWLDGQTDMDRNLVNYALQKISQPTIVNKIEREFEEIRKIMDERYYEPNHPDIKLLLRTRDLVKTSWKYFPMPSMSTHKAIRLLTACQESFFSPMTWDPEMTSSCSK</sequence>